<accession>A0A3S3AYI3</accession>
<name>A0A3S3AYI3_9NOCA</name>
<evidence type="ECO:0000313" key="3">
    <source>
        <dbReference type="Proteomes" id="UP000286208"/>
    </source>
</evidence>
<dbReference type="RefSeq" id="WP_127914687.1">
    <property type="nucleotide sequence ID" value="NZ_RKLP01000001.1"/>
</dbReference>
<comment type="caution">
    <text evidence="2">The sequence shown here is derived from an EMBL/GenBank/DDBJ whole genome shotgun (WGS) entry which is preliminary data.</text>
</comment>
<proteinExistence type="inferred from homology"/>
<comment type="similarity">
    <text evidence="1">Belongs to the WXG100 family.</text>
</comment>
<dbReference type="OrthoDB" id="3387628at2"/>
<dbReference type="InterPro" id="IPR010310">
    <property type="entry name" value="T7SS_ESAT-6-like"/>
</dbReference>
<organism evidence="2 3">
    <name type="scientific">Prescottella agglutinans</name>
    <dbReference type="NCBI Taxonomy" id="1644129"/>
    <lineage>
        <taxon>Bacteria</taxon>
        <taxon>Bacillati</taxon>
        <taxon>Actinomycetota</taxon>
        <taxon>Actinomycetes</taxon>
        <taxon>Mycobacteriales</taxon>
        <taxon>Nocardiaceae</taxon>
        <taxon>Prescottella</taxon>
    </lineage>
</organism>
<dbReference type="SUPFAM" id="SSF140453">
    <property type="entry name" value="EsxAB dimer-like"/>
    <property type="match status" value="1"/>
</dbReference>
<keyword evidence="3" id="KW-1185">Reference proteome</keyword>
<sequence>MTAPSNGPIHYSFGQIEAMQQQIISLQGEMDRKLADIKRTVDKMIVDWDASSSTSYQEHQAKWDTAASELHQVLEAVGRVVGQGNEGMQEANAAAARSWG</sequence>
<evidence type="ECO:0000256" key="1">
    <source>
        <dbReference type="RuleBase" id="RU362001"/>
    </source>
</evidence>
<dbReference type="AlphaFoldDB" id="A0A3S3AYI3"/>
<evidence type="ECO:0000313" key="2">
    <source>
        <dbReference type="EMBL" id="RVW11562.1"/>
    </source>
</evidence>
<protein>
    <recommendedName>
        <fullName evidence="1">ESAT-6-like protein</fullName>
    </recommendedName>
</protein>
<dbReference type="Proteomes" id="UP000286208">
    <property type="component" value="Unassembled WGS sequence"/>
</dbReference>
<dbReference type="InterPro" id="IPR036689">
    <property type="entry name" value="ESAT-6-like_sf"/>
</dbReference>
<dbReference type="Gene3D" id="1.10.287.1060">
    <property type="entry name" value="ESAT-6-like"/>
    <property type="match status" value="1"/>
</dbReference>
<dbReference type="Pfam" id="PF06013">
    <property type="entry name" value="WXG100"/>
    <property type="match status" value="1"/>
</dbReference>
<reference evidence="2 3" key="1">
    <citation type="submission" date="2018-11" db="EMBL/GenBank/DDBJ databases">
        <title>Rhodococcus spongicola sp. nov. and Rhodococcus xishaensis sp. nov. from marine sponges.</title>
        <authorList>
            <person name="Li L."/>
            <person name="Lin H.W."/>
        </authorList>
    </citation>
    <scope>NUCLEOTIDE SEQUENCE [LARGE SCALE GENOMIC DNA]</scope>
    <source>
        <strain evidence="2 3">CCTCC AB2014297</strain>
    </source>
</reference>
<dbReference type="NCBIfam" id="TIGR03930">
    <property type="entry name" value="WXG100_ESAT6"/>
    <property type="match status" value="1"/>
</dbReference>
<gene>
    <name evidence="2" type="ORF">EGT67_03945</name>
</gene>
<dbReference type="EMBL" id="RKLP01000001">
    <property type="protein sequence ID" value="RVW11562.1"/>
    <property type="molecule type" value="Genomic_DNA"/>
</dbReference>